<dbReference type="EMBL" id="AXCN02000890">
    <property type="status" value="NOT_ANNOTATED_CDS"/>
    <property type="molecule type" value="Genomic_DNA"/>
</dbReference>
<evidence type="ECO:0000313" key="2">
    <source>
        <dbReference type="Proteomes" id="UP000075886"/>
    </source>
</evidence>
<dbReference type="Proteomes" id="UP000075886">
    <property type="component" value="Unassembled WGS sequence"/>
</dbReference>
<dbReference type="AlphaFoldDB" id="A0A182Q628"/>
<organism evidence="1 2">
    <name type="scientific">Anopheles farauti</name>
    <dbReference type="NCBI Taxonomy" id="69004"/>
    <lineage>
        <taxon>Eukaryota</taxon>
        <taxon>Metazoa</taxon>
        <taxon>Ecdysozoa</taxon>
        <taxon>Arthropoda</taxon>
        <taxon>Hexapoda</taxon>
        <taxon>Insecta</taxon>
        <taxon>Pterygota</taxon>
        <taxon>Neoptera</taxon>
        <taxon>Endopterygota</taxon>
        <taxon>Diptera</taxon>
        <taxon>Nematocera</taxon>
        <taxon>Culicoidea</taxon>
        <taxon>Culicidae</taxon>
        <taxon>Anophelinae</taxon>
        <taxon>Anopheles</taxon>
    </lineage>
</organism>
<proteinExistence type="predicted"/>
<dbReference type="VEuPathDB" id="VectorBase:AFAF003774"/>
<protein>
    <submittedName>
        <fullName evidence="1">Uncharacterized protein</fullName>
    </submittedName>
</protein>
<name>A0A182Q628_9DIPT</name>
<accession>A0A182Q628</accession>
<dbReference type="EnsemblMetazoa" id="AFAF003774-RA">
    <property type="protein sequence ID" value="AFAF003774-PA"/>
    <property type="gene ID" value="AFAF003774"/>
</dbReference>
<evidence type="ECO:0000313" key="1">
    <source>
        <dbReference type="EnsemblMetazoa" id="AFAF003774-PA"/>
    </source>
</evidence>
<keyword evidence="2" id="KW-1185">Reference proteome</keyword>
<sequence length="69" mass="7761">MFEKTSFLCYKELKPTNGSREASHRNGTAGTVLEEKESTAIEETYRSICLIQTCEVANGGTNRITFRKL</sequence>
<reference evidence="2" key="1">
    <citation type="submission" date="2014-01" db="EMBL/GenBank/DDBJ databases">
        <title>The Genome Sequence of Anopheles farauti FAR1 (V2).</title>
        <authorList>
            <consortium name="The Broad Institute Genomics Platform"/>
            <person name="Neafsey D.E."/>
            <person name="Besansky N."/>
            <person name="Howell P."/>
            <person name="Walton C."/>
            <person name="Young S.K."/>
            <person name="Zeng Q."/>
            <person name="Gargeya S."/>
            <person name="Fitzgerald M."/>
            <person name="Haas B."/>
            <person name="Abouelleil A."/>
            <person name="Allen A.W."/>
            <person name="Alvarado L."/>
            <person name="Arachchi H.M."/>
            <person name="Berlin A.M."/>
            <person name="Chapman S.B."/>
            <person name="Gainer-Dewar J."/>
            <person name="Goldberg J."/>
            <person name="Griggs A."/>
            <person name="Gujja S."/>
            <person name="Hansen M."/>
            <person name="Howarth C."/>
            <person name="Imamovic A."/>
            <person name="Ireland A."/>
            <person name="Larimer J."/>
            <person name="McCowan C."/>
            <person name="Murphy C."/>
            <person name="Pearson M."/>
            <person name="Poon T.W."/>
            <person name="Priest M."/>
            <person name="Roberts A."/>
            <person name="Saif S."/>
            <person name="Shea T."/>
            <person name="Sisk P."/>
            <person name="Sykes S."/>
            <person name="Wortman J."/>
            <person name="Nusbaum C."/>
            <person name="Birren B."/>
        </authorList>
    </citation>
    <scope>NUCLEOTIDE SEQUENCE [LARGE SCALE GENOMIC DNA]</scope>
    <source>
        <strain evidence="2">FAR1</strain>
    </source>
</reference>
<reference evidence="1" key="2">
    <citation type="submission" date="2020-05" db="UniProtKB">
        <authorList>
            <consortium name="EnsemblMetazoa"/>
        </authorList>
    </citation>
    <scope>IDENTIFICATION</scope>
    <source>
        <strain evidence="1">FAR1</strain>
    </source>
</reference>